<dbReference type="RefSeq" id="WP_147867181.1">
    <property type="nucleotide sequence ID" value="NZ_CP036264.1"/>
</dbReference>
<proteinExistence type="predicted"/>
<evidence type="ECO:0008006" key="3">
    <source>
        <dbReference type="Google" id="ProtNLM"/>
    </source>
</evidence>
<dbReference type="EMBL" id="CP036264">
    <property type="protein sequence ID" value="QEF97520.1"/>
    <property type="molecule type" value="Genomic_DNA"/>
</dbReference>
<protein>
    <recommendedName>
        <fullName evidence="3">GAF domain-containing protein</fullName>
    </recommendedName>
</protein>
<evidence type="ECO:0000313" key="1">
    <source>
        <dbReference type="EMBL" id="QEF97520.1"/>
    </source>
</evidence>
<gene>
    <name evidence="1" type="ORF">Mal15_15600</name>
</gene>
<sequence>MIAATSNHSFLTNVIALEVDPSGTMPTCGIAVADRAVAASIESGLPTIKQTVEGEAEAVAICIPIYRAGQITSAVIMIGNTSERTVGVMEIWQPIGEHDELNLTQGYFGPLERFQNVSSFVRFEKGSGLPGQVWRNLGFVIHDNLPTHAGFLRAAGASAESLQVAVGIPVFGDDFLATAVLISSDSAPIARGYEVWRCGEDEFLLESSAYQRLEQSLMYEGSATVPMEGTLPGLAFASGAATISEDPEIVFSGRPIGGGKPCKGVAIPFFEQDRITNILTLLL</sequence>
<evidence type="ECO:0000313" key="2">
    <source>
        <dbReference type="Proteomes" id="UP000321353"/>
    </source>
</evidence>
<dbReference type="AlphaFoldDB" id="A0A5B9MBQ6"/>
<organism evidence="1 2">
    <name type="scientific">Stieleria maiorica</name>
    <dbReference type="NCBI Taxonomy" id="2795974"/>
    <lineage>
        <taxon>Bacteria</taxon>
        <taxon>Pseudomonadati</taxon>
        <taxon>Planctomycetota</taxon>
        <taxon>Planctomycetia</taxon>
        <taxon>Pirellulales</taxon>
        <taxon>Pirellulaceae</taxon>
        <taxon>Stieleria</taxon>
    </lineage>
</organism>
<accession>A0A5B9MBQ6</accession>
<name>A0A5B9MBQ6_9BACT</name>
<dbReference type="Proteomes" id="UP000321353">
    <property type="component" value="Chromosome"/>
</dbReference>
<dbReference type="KEGG" id="smam:Mal15_15600"/>
<reference evidence="1 2" key="1">
    <citation type="submission" date="2019-02" db="EMBL/GenBank/DDBJ databases">
        <title>Planctomycetal bacteria perform biofilm scaping via a novel small molecule.</title>
        <authorList>
            <person name="Jeske O."/>
            <person name="Boedeker C."/>
            <person name="Wiegand S."/>
            <person name="Breitling P."/>
            <person name="Kallscheuer N."/>
            <person name="Jogler M."/>
            <person name="Rohde M."/>
            <person name="Petersen J."/>
            <person name="Medema M.H."/>
            <person name="Surup F."/>
            <person name="Jogler C."/>
        </authorList>
    </citation>
    <scope>NUCLEOTIDE SEQUENCE [LARGE SCALE GENOMIC DNA]</scope>
    <source>
        <strain evidence="1 2">Mal15</strain>
    </source>
</reference>
<keyword evidence="2" id="KW-1185">Reference proteome</keyword>